<organism evidence="3">
    <name type="scientific">Panstrongylus lignarius</name>
    <dbReference type="NCBI Taxonomy" id="156445"/>
    <lineage>
        <taxon>Eukaryota</taxon>
        <taxon>Metazoa</taxon>
        <taxon>Ecdysozoa</taxon>
        <taxon>Arthropoda</taxon>
        <taxon>Hexapoda</taxon>
        <taxon>Insecta</taxon>
        <taxon>Pterygota</taxon>
        <taxon>Neoptera</taxon>
        <taxon>Paraneoptera</taxon>
        <taxon>Hemiptera</taxon>
        <taxon>Heteroptera</taxon>
        <taxon>Panheteroptera</taxon>
        <taxon>Cimicomorpha</taxon>
        <taxon>Reduviidae</taxon>
        <taxon>Triatominae</taxon>
        <taxon>Panstrongylus</taxon>
    </lineage>
</organism>
<evidence type="ECO:0000313" key="3">
    <source>
        <dbReference type="EMBL" id="JAW14619.1"/>
    </source>
</evidence>
<keyword evidence="1" id="KW-1133">Transmembrane helix</keyword>
<keyword evidence="1" id="KW-0812">Transmembrane</keyword>
<proteinExistence type="predicted"/>
<evidence type="ECO:0000256" key="1">
    <source>
        <dbReference type="SAM" id="Phobius"/>
    </source>
</evidence>
<evidence type="ECO:0000256" key="2">
    <source>
        <dbReference type="SAM" id="SignalP"/>
    </source>
</evidence>
<dbReference type="AlphaFoldDB" id="A0A224Y2F5"/>
<accession>A0A224Y2F5</accession>
<sequence>MAVFCSFILFITNFTFCPGILSKESLFNKRCFESLSCEFSLASLNNSSFSEVSFSSVVFMFSIDFNLEFKSDSLLNFLLLGAFTPLLILCGLNSTSIRFKPLYCLFLSFC</sequence>
<reference evidence="3" key="1">
    <citation type="journal article" date="2018" name="PLoS Negl. Trop. Dis.">
        <title>An insight into the salivary gland and fat body transcriptome of Panstrongylus lignarius (Hemiptera: Heteroptera), the main vector of Chagas disease in Peru.</title>
        <authorList>
            <person name="Nevoa J.C."/>
            <person name="Mendes M.T."/>
            <person name="da Silva M.V."/>
            <person name="Soares S.C."/>
            <person name="Oliveira C.J.F."/>
            <person name="Ribeiro J.M.C."/>
        </authorList>
    </citation>
    <scope>NUCLEOTIDE SEQUENCE</scope>
</reference>
<name>A0A224Y2F5_9HEMI</name>
<feature type="transmembrane region" description="Helical" evidence="1">
    <location>
        <begin position="74"/>
        <end position="92"/>
    </location>
</feature>
<keyword evidence="1" id="KW-0472">Membrane</keyword>
<feature type="chain" id="PRO_5012601191" description="Secreted protein" evidence="2">
    <location>
        <begin position="23"/>
        <end position="110"/>
    </location>
</feature>
<dbReference type="EMBL" id="GFTR01001807">
    <property type="protein sequence ID" value="JAW14619.1"/>
    <property type="molecule type" value="Transcribed_RNA"/>
</dbReference>
<feature type="signal peptide" evidence="2">
    <location>
        <begin position="1"/>
        <end position="22"/>
    </location>
</feature>
<evidence type="ECO:0008006" key="4">
    <source>
        <dbReference type="Google" id="ProtNLM"/>
    </source>
</evidence>
<protein>
    <recommendedName>
        <fullName evidence="4">Secreted protein</fullName>
    </recommendedName>
</protein>
<keyword evidence="2" id="KW-0732">Signal</keyword>